<feature type="region of interest" description="Disordered" evidence="2">
    <location>
        <begin position="1534"/>
        <end position="1603"/>
    </location>
</feature>
<feature type="region of interest" description="Disordered" evidence="2">
    <location>
        <begin position="196"/>
        <end position="225"/>
    </location>
</feature>
<feature type="compositionally biased region" description="Polar residues" evidence="2">
    <location>
        <begin position="1542"/>
        <end position="1553"/>
    </location>
</feature>
<feature type="compositionally biased region" description="Basic and acidic residues" evidence="2">
    <location>
        <begin position="601"/>
        <end position="611"/>
    </location>
</feature>
<feature type="compositionally biased region" description="Acidic residues" evidence="2">
    <location>
        <begin position="650"/>
        <end position="661"/>
    </location>
</feature>
<keyword evidence="1" id="KW-0175">Coiled coil</keyword>
<evidence type="ECO:0000256" key="2">
    <source>
        <dbReference type="SAM" id="MobiDB-lite"/>
    </source>
</evidence>
<name>A0A2A9M775_BESBE</name>
<dbReference type="GeneID" id="40307990"/>
<feature type="compositionally biased region" description="Basic and acidic residues" evidence="2">
    <location>
        <begin position="1022"/>
        <end position="1055"/>
    </location>
</feature>
<organism evidence="3 4">
    <name type="scientific">Besnoitia besnoiti</name>
    <name type="common">Apicomplexan protozoan</name>
    <dbReference type="NCBI Taxonomy" id="94643"/>
    <lineage>
        <taxon>Eukaryota</taxon>
        <taxon>Sar</taxon>
        <taxon>Alveolata</taxon>
        <taxon>Apicomplexa</taxon>
        <taxon>Conoidasida</taxon>
        <taxon>Coccidia</taxon>
        <taxon>Eucoccidiorida</taxon>
        <taxon>Eimeriorina</taxon>
        <taxon>Sarcocystidae</taxon>
        <taxon>Besnoitia</taxon>
    </lineage>
</organism>
<feature type="region of interest" description="Disordered" evidence="2">
    <location>
        <begin position="237"/>
        <end position="266"/>
    </location>
</feature>
<feature type="coiled-coil region" evidence="1">
    <location>
        <begin position="1465"/>
        <end position="1492"/>
    </location>
</feature>
<feature type="region of interest" description="Disordered" evidence="2">
    <location>
        <begin position="730"/>
        <end position="862"/>
    </location>
</feature>
<comment type="caution">
    <text evidence="3">The sequence shown here is derived from an EMBL/GenBank/DDBJ whole genome shotgun (WGS) entry which is preliminary data.</text>
</comment>
<feature type="region of interest" description="Disordered" evidence="2">
    <location>
        <begin position="545"/>
        <end position="674"/>
    </location>
</feature>
<proteinExistence type="predicted"/>
<dbReference type="RefSeq" id="XP_029215512.1">
    <property type="nucleotide sequence ID" value="XM_029361612.1"/>
</dbReference>
<dbReference type="VEuPathDB" id="ToxoDB:BESB_029380"/>
<dbReference type="Proteomes" id="UP000224006">
    <property type="component" value="Unassembled WGS sequence"/>
</dbReference>
<feature type="compositionally biased region" description="Low complexity" evidence="2">
    <location>
        <begin position="837"/>
        <end position="851"/>
    </location>
</feature>
<evidence type="ECO:0000313" key="4">
    <source>
        <dbReference type="Proteomes" id="UP000224006"/>
    </source>
</evidence>
<keyword evidence="4" id="KW-1185">Reference proteome</keyword>
<feature type="compositionally biased region" description="Polar residues" evidence="2">
    <location>
        <begin position="733"/>
        <end position="751"/>
    </location>
</feature>
<dbReference type="KEGG" id="bbes:BESB_029380"/>
<feature type="region of interest" description="Disordered" evidence="2">
    <location>
        <begin position="1010"/>
        <end position="1062"/>
    </location>
</feature>
<dbReference type="OrthoDB" id="349209at2759"/>
<evidence type="ECO:0000313" key="3">
    <source>
        <dbReference type="EMBL" id="PFH31503.1"/>
    </source>
</evidence>
<reference evidence="3 4" key="1">
    <citation type="submission" date="2017-09" db="EMBL/GenBank/DDBJ databases">
        <title>Genome sequencing of Besnoitia besnoiti strain Bb-Ger1.</title>
        <authorList>
            <person name="Schares G."/>
            <person name="Venepally P."/>
            <person name="Lorenzi H.A."/>
        </authorList>
    </citation>
    <scope>NUCLEOTIDE SEQUENCE [LARGE SCALE GENOMIC DNA]</scope>
    <source>
        <strain evidence="3 4">Bb-Ger1</strain>
    </source>
</reference>
<sequence>MLAAGLGAGLPPPGFPPGCAYAPEAAVLRSGAPQQEFHSGAARVARELPSASPAACLHSLVRPLLHSRCLSDPPPRSPPPPYCPVPPPCSLGSPPHSPSFFLLPPPFASPWLGDYGGDAVDAREPFSTTWGGYPCESAAASATSSLAPVPRCLLSGSAAASARPPRTAMDLFAKGCVGAARPLESFSAESCLSTRPACSRGLEGGRAPAEGGRGGRGGSDPMEPFRTATAKHLSVVAKHLSTQGKRTSRTATPTDSPSSSASYSSTSASASCTPCLSFSLSACSAGPPAADAAAAAASLLRSGSPAAAKRRGVMRDLAESPLRSAAAEAWPSAQVQSLVALAEKLSALQRAVNGLVRGLQGGTCSNGLCSGPRGDGATPQSHLFSRAFSSLPSRPPPFGAPSFPASLASSGSPEETAQLVSDVSVAVSRLLAHLEGLAAASWIGTGDAAESSLRDLSAPATRVSSFHGRTAKTAAAQASSDEPVALWPGDCGAPSLEGGVDALWPPPPEDRLHSVERLVTPASSSSWSRFDSAAGRGKSLASASRAEALRPAGVESGGAVASRGRPRHRLAGRRAPTAPGGLSLASREALREAEDAQLGSRKREARGDSGRRRERRGYSEAGGSDAEMNASLEAGEDRSEGGGVAAQERGEEEACCDEEDAQSGGRAEEESEQTIQTETFLRALALCLPYLSLQDRVGGVALASKACLQVVWSAPIHSADFCASGRKTHLQRRPTTTHSPPVASRFSSSASLPRLAQPASACAPSVSDGGGAAPGSVQGPQGVGGPAARRSDLGGASARPSSSSSVSTRSDRSAAQPPQAPCPAPRACLRQDRLDSASRAWSSSSSGSQEGETGGRGAWAGAGPAAPLVEPLPHLLHEIDGEQLLMLPLFARRLAPRLTRLQSLSACAASVPLISCLGATLRRLTVDKAQPAQQLHILHAWICAASRRCPRLASLSLFCDATVGSPCILAPSASRASLCCFCCSCFCPGGGAGPSGSRLGADAVTAVARALPAPPGPTSGRTARDLGRDGDRAPSEDAGRERDTRRGVRGEERRSPPPGRDAVSLLRSRGRRLCALKELRLESVSAVDVLHLISECTMPSLYRLVVSTTSLLSASDFINFLDALHLRILRDAGADVGLQSSSSLPALLPEVSLSSSFSSSSSMSSFSPASASSSSSSASTSALAVAQPAGVAGEGAWARGPSRRLSLGSYSTSSSASPRLQPAASADAWTRYEVARDHARGVARAFATAETAAGDRRVWGDGGHAVDEEELAEMREAGEGACSLRELRLKYGNNLCWTSLLTSLSAFCSLRLLDLSSASSTFGTGTRFFHPSVAFASLPVHEDLSWTLLAPNLRVLRLTSSRGSLSSPATSDVKKLLRRLGEQLTGLAARAPKLRLVYVHLAVDASGSCPASPFGAACESASGACPSDRENMTTEASAEPDAAVQGAEGALAAPASAPAADVSFRLFLESQRRQLARDAQELRRQLRSEEAKWDLAAAHPRRRFSFCVCVSCQAVEPLLEGNLLPMSALLQSGSLPVGRQATPGTATRRNAQDSGECASPASMARGGGALGGGEETVSATAAEKQSEQGLGDAPDPRASGEVAAAALQGGTQQLDSAEREERETPTFLELFPAADETEEEDVRDLFLRDEGTDGAAEDDGDIVARVRTFALADWRRLKAAFEALPPPDAGTENVHLVRGRRAKDLYALWRIF</sequence>
<accession>A0A2A9M775</accession>
<evidence type="ECO:0000256" key="1">
    <source>
        <dbReference type="SAM" id="Coils"/>
    </source>
</evidence>
<gene>
    <name evidence="3" type="ORF">BESB_029380</name>
</gene>
<protein>
    <submittedName>
        <fullName evidence="3">Uncharacterized protein</fullName>
    </submittedName>
</protein>
<dbReference type="EMBL" id="NWUJ01000015">
    <property type="protein sequence ID" value="PFH31503.1"/>
    <property type="molecule type" value="Genomic_DNA"/>
</dbReference>
<feature type="compositionally biased region" description="Low complexity" evidence="2">
    <location>
        <begin position="249"/>
        <end position="266"/>
    </location>
</feature>
<feature type="compositionally biased region" description="Low complexity" evidence="2">
    <location>
        <begin position="796"/>
        <end position="817"/>
    </location>
</feature>
<feature type="compositionally biased region" description="Gly residues" evidence="2">
    <location>
        <begin position="1565"/>
        <end position="1574"/>
    </location>
</feature>